<dbReference type="PaxDb" id="3218-PP1S5_138V6.1"/>
<gene>
    <name evidence="2" type="ORF">PHYPA_017298</name>
</gene>
<keyword evidence="4" id="KW-1185">Reference proteome</keyword>
<reference evidence="2 4" key="2">
    <citation type="journal article" date="2018" name="Plant J.">
        <title>The Physcomitrella patens chromosome-scale assembly reveals moss genome structure and evolution.</title>
        <authorList>
            <person name="Lang D."/>
            <person name="Ullrich K.K."/>
            <person name="Murat F."/>
            <person name="Fuchs J."/>
            <person name="Jenkins J."/>
            <person name="Haas F.B."/>
            <person name="Piednoel M."/>
            <person name="Gundlach H."/>
            <person name="Van Bel M."/>
            <person name="Meyberg R."/>
            <person name="Vives C."/>
            <person name="Morata J."/>
            <person name="Symeonidi A."/>
            <person name="Hiss M."/>
            <person name="Muchero W."/>
            <person name="Kamisugi Y."/>
            <person name="Saleh O."/>
            <person name="Blanc G."/>
            <person name="Decker E.L."/>
            <person name="van Gessel N."/>
            <person name="Grimwood J."/>
            <person name="Hayes R.D."/>
            <person name="Graham S.W."/>
            <person name="Gunter L.E."/>
            <person name="McDaniel S.F."/>
            <person name="Hoernstein S.N.W."/>
            <person name="Larsson A."/>
            <person name="Li F.W."/>
            <person name="Perroud P.F."/>
            <person name="Phillips J."/>
            <person name="Ranjan P."/>
            <person name="Rokshar D.S."/>
            <person name="Rothfels C.J."/>
            <person name="Schneider L."/>
            <person name="Shu S."/>
            <person name="Stevenson D.W."/>
            <person name="Thummler F."/>
            <person name="Tillich M."/>
            <person name="Villarreal Aguilar J.C."/>
            <person name="Widiez T."/>
            <person name="Wong G.K."/>
            <person name="Wymore A."/>
            <person name="Zhang Y."/>
            <person name="Zimmer A.D."/>
            <person name="Quatrano R.S."/>
            <person name="Mayer K.F.X."/>
            <person name="Goodstein D."/>
            <person name="Casacuberta J.M."/>
            <person name="Vandepoele K."/>
            <person name="Reski R."/>
            <person name="Cuming A.C."/>
            <person name="Tuskan G.A."/>
            <person name="Maumus F."/>
            <person name="Salse J."/>
            <person name="Schmutz J."/>
            <person name="Rensing S.A."/>
        </authorList>
    </citation>
    <scope>NUCLEOTIDE SEQUENCE [LARGE SCALE GENOMIC DNA]</scope>
    <source>
        <strain evidence="3 4">cv. Gransden 2004</strain>
    </source>
</reference>
<protein>
    <submittedName>
        <fullName evidence="2 3">Uncharacterized protein</fullName>
    </submittedName>
</protein>
<dbReference type="EnsemblPlants" id="Pp3c13_12850V3.2">
    <property type="protein sequence ID" value="PAC:32929906.CDS.1"/>
    <property type="gene ID" value="Pp3c13_12850"/>
</dbReference>
<dbReference type="Gramene" id="Pp3c13_12850V3.2">
    <property type="protein sequence ID" value="PAC:32929906.CDS.1"/>
    <property type="gene ID" value="Pp3c13_12850"/>
</dbReference>
<organism evidence="2">
    <name type="scientific">Physcomitrium patens</name>
    <name type="common">Spreading-leaved earth moss</name>
    <name type="synonym">Physcomitrella patens</name>
    <dbReference type="NCBI Taxonomy" id="3218"/>
    <lineage>
        <taxon>Eukaryota</taxon>
        <taxon>Viridiplantae</taxon>
        <taxon>Streptophyta</taxon>
        <taxon>Embryophyta</taxon>
        <taxon>Bryophyta</taxon>
        <taxon>Bryophytina</taxon>
        <taxon>Bryopsida</taxon>
        <taxon>Funariidae</taxon>
        <taxon>Funariales</taxon>
        <taxon>Funariaceae</taxon>
        <taxon>Physcomitrium</taxon>
    </lineage>
</organism>
<evidence type="ECO:0000313" key="2">
    <source>
        <dbReference type="EMBL" id="PNR42468.1"/>
    </source>
</evidence>
<dbReference type="AlphaFoldDB" id="A0A2K1JLP4"/>
<evidence type="ECO:0000256" key="1">
    <source>
        <dbReference type="SAM" id="MobiDB-lite"/>
    </source>
</evidence>
<evidence type="ECO:0000313" key="4">
    <source>
        <dbReference type="Proteomes" id="UP000006727"/>
    </source>
</evidence>
<reference evidence="3" key="3">
    <citation type="submission" date="2020-12" db="UniProtKB">
        <authorList>
            <consortium name="EnsemblPlants"/>
        </authorList>
    </citation>
    <scope>IDENTIFICATION</scope>
</reference>
<dbReference type="EMBL" id="ABEU02000013">
    <property type="protein sequence ID" value="PNR42468.1"/>
    <property type="molecule type" value="Genomic_DNA"/>
</dbReference>
<sequence length="72" mass="7553">MGAIPGVELAAQISQAGREYKCTEQHDDEEEEEAKEGGGRGEETAAAAKAAFKGEYGTACVEGKQYATFLPA</sequence>
<dbReference type="EnsemblPlants" id="Pp3c13_12850V3.1">
    <property type="protein sequence ID" value="PAC:32929905.CDS.1"/>
    <property type="gene ID" value="Pp3c13_12850"/>
</dbReference>
<evidence type="ECO:0000313" key="3">
    <source>
        <dbReference type="EnsemblPlants" id="PAC:32929905.CDS.1"/>
    </source>
</evidence>
<reference evidence="2 4" key="1">
    <citation type="journal article" date="2008" name="Science">
        <title>The Physcomitrella genome reveals evolutionary insights into the conquest of land by plants.</title>
        <authorList>
            <person name="Rensing S."/>
            <person name="Lang D."/>
            <person name="Zimmer A."/>
            <person name="Terry A."/>
            <person name="Salamov A."/>
            <person name="Shapiro H."/>
            <person name="Nishiyama T."/>
            <person name="Perroud P.-F."/>
            <person name="Lindquist E."/>
            <person name="Kamisugi Y."/>
            <person name="Tanahashi T."/>
            <person name="Sakakibara K."/>
            <person name="Fujita T."/>
            <person name="Oishi K."/>
            <person name="Shin-I T."/>
            <person name="Kuroki Y."/>
            <person name="Toyoda A."/>
            <person name="Suzuki Y."/>
            <person name="Hashimoto A."/>
            <person name="Yamaguchi K."/>
            <person name="Sugano A."/>
            <person name="Kohara Y."/>
            <person name="Fujiyama A."/>
            <person name="Anterola A."/>
            <person name="Aoki S."/>
            <person name="Ashton N."/>
            <person name="Barbazuk W.B."/>
            <person name="Barker E."/>
            <person name="Bennetzen J."/>
            <person name="Bezanilla M."/>
            <person name="Blankenship R."/>
            <person name="Cho S.H."/>
            <person name="Dutcher S."/>
            <person name="Estelle M."/>
            <person name="Fawcett J.A."/>
            <person name="Gundlach H."/>
            <person name="Hanada K."/>
            <person name="Heyl A."/>
            <person name="Hicks K.A."/>
            <person name="Hugh J."/>
            <person name="Lohr M."/>
            <person name="Mayer K."/>
            <person name="Melkozernov A."/>
            <person name="Murata T."/>
            <person name="Nelson D."/>
            <person name="Pils B."/>
            <person name="Prigge M."/>
            <person name="Reiss B."/>
            <person name="Renner T."/>
            <person name="Rombauts S."/>
            <person name="Rushton P."/>
            <person name="Sanderfoot A."/>
            <person name="Schween G."/>
            <person name="Shiu S.-H."/>
            <person name="Stueber K."/>
            <person name="Theodoulou F.L."/>
            <person name="Tu H."/>
            <person name="Van de Peer Y."/>
            <person name="Verrier P.J."/>
            <person name="Waters E."/>
            <person name="Wood A."/>
            <person name="Yang L."/>
            <person name="Cove D."/>
            <person name="Cuming A."/>
            <person name="Hasebe M."/>
            <person name="Lucas S."/>
            <person name="Mishler D.B."/>
            <person name="Reski R."/>
            <person name="Grigoriev I."/>
            <person name="Quatrano R.S."/>
            <person name="Boore J.L."/>
        </authorList>
    </citation>
    <scope>NUCLEOTIDE SEQUENCE [LARGE SCALE GENOMIC DNA]</scope>
    <source>
        <strain evidence="3 4">cv. Gransden 2004</strain>
    </source>
</reference>
<dbReference type="Gramene" id="Pp3c13_12850V3.1">
    <property type="protein sequence ID" value="PAC:32929905.CDS.1"/>
    <property type="gene ID" value="Pp3c13_12850"/>
</dbReference>
<name>A0A2K1JLP4_PHYPA</name>
<dbReference type="InParanoid" id="A0A2K1JLP4"/>
<dbReference type="Proteomes" id="UP000006727">
    <property type="component" value="Chromosome 13"/>
</dbReference>
<proteinExistence type="predicted"/>
<feature type="region of interest" description="Disordered" evidence="1">
    <location>
        <begin position="18"/>
        <end position="43"/>
    </location>
</feature>
<accession>A0A2K1JLP4</accession>